<reference evidence="1" key="1">
    <citation type="submission" date="2020-10" db="EMBL/GenBank/DDBJ databases">
        <authorList>
            <person name="Kikuchi T."/>
        </authorList>
    </citation>
    <scope>NUCLEOTIDE SEQUENCE</scope>
    <source>
        <strain evidence="1">NKZ352</strain>
    </source>
</reference>
<dbReference type="AlphaFoldDB" id="A0A8S1HLD6"/>
<comment type="caution">
    <text evidence="1">The sequence shown here is derived from an EMBL/GenBank/DDBJ whole genome shotgun (WGS) entry which is preliminary data.</text>
</comment>
<dbReference type="EMBL" id="CAJGYM010000062">
    <property type="protein sequence ID" value="CAD6195883.1"/>
    <property type="molecule type" value="Genomic_DNA"/>
</dbReference>
<evidence type="ECO:0000313" key="1">
    <source>
        <dbReference type="EMBL" id="CAD6195883.1"/>
    </source>
</evidence>
<protein>
    <submittedName>
        <fullName evidence="1">Uncharacterized protein</fullName>
    </submittedName>
</protein>
<accession>A0A8S1HLD6</accession>
<keyword evidence="2" id="KW-1185">Reference proteome</keyword>
<organism evidence="1 2">
    <name type="scientific">Caenorhabditis auriculariae</name>
    <dbReference type="NCBI Taxonomy" id="2777116"/>
    <lineage>
        <taxon>Eukaryota</taxon>
        <taxon>Metazoa</taxon>
        <taxon>Ecdysozoa</taxon>
        <taxon>Nematoda</taxon>
        <taxon>Chromadorea</taxon>
        <taxon>Rhabditida</taxon>
        <taxon>Rhabditina</taxon>
        <taxon>Rhabditomorpha</taxon>
        <taxon>Rhabditoidea</taxon>
        <taxon>Rhabditidae</taxon>
        <taxon>Peloderinae</taxon>
        <taxon>Caenorhabditis</taxon>
    </lineage>
</organism>
<name>A0A8S1HLD6_9PELO</name>
<dbReference type="OrthoDB" id="5845143at2759"/>
<proteinExistence type="predicted"/>
<gene>
    <name evidence="1" type="ORF">CAUJ_LOCUS11801</name>
</gene>
<sequence>MLVIIWLLINFCACQYLEKPLSSAVVQDVQEVWPDKSVERATLPPSIMSGYISDSMIRSFANYIFSLLDGTGTVIKKKRVKATSSTFEDYSDAVLKMEPETVFVPELNIRRKPSKGPLVFGEVFRKTKSWGVSRKKLPRGMSHAKPMPPPLSRVRIRGTNNAPHDFLISSLLLGKLTENTVN</sequence>
<dbReference type="Proteomes" id="UP000835052">
    <property type="component" value="Unassembled WGS sequence"/>
</dbReference>
<evidence type="ECO:0000313" key="2">
    <source>
        <dbReference type="Proteomes" id="UP000835052"/>
    </source>
</evidence>